<protein>
    <submittedName>
        <fullName evidence="2">Arf-GAP with GTPase</fullName>
    </submittedName>
</protein>
<proteinExistence type="predicted"/>
<evidence type="ECO:0000256" key="1">
    <source>
        <dbReference type="SAM" id="Phobius"/>
    </source>
</evidence>
<dbReference type="EMBL" id="BKCP01006071">
    <property type="protein sequence ID" value="GER41171.1"/>
    <property type="molecule type" value="Genomic_DNA"/>
</dbReference>
<feature type="transmembrane region" description="Helical" evidence="1">
    <location>
        <begin position="183"/>
        <end position="203"/>
    </location>
</feature>
<gene>
    <name evidence="2" type="ORF">STAS_17874</name>
</gene>
<keyword evidence="1" id="KW-0812">Transmembrane</keyword>
<keyword evidence="3" id="KW-1185">Reference proteome</keyword>
<dbReference type="AlphaFoldDB" id="A0A5A7QAV9"/>
<evidence type="ECO:0000313" key="2">
    <source>
        <dbReference type="EMBL" id="GER41171.1"/>
    </source>
</evidence>
<accession>A0A5A7QAV9</accession>
<dbReference type="OrthoDB" id="1815045at2759"/>
<comment type="caution">
    <text evidence="2">The sequence shown here is derived from an EMBL/GenBank/DDBJ whole genome shotgun (WGS) entry which is preliminary data.</text>
</comment>
<name>A0A5A7QAV9_STRAF</name>
<reference evidence="3" key="1">
    <citation type="journal article" date="2019" name="Curr. Biol.">
        <title>Genome Sequence of Striga asiatica Provides Insight into the Evolution of Plant Parasitism.</title>
        <authorList>
            <person name="Yoshida S."/>
            <person name="Kim S."/>
            <person name="Wafula E.K."/>
            <person name="Tanskanen J."/>
            <person name="Kim Y.M."/>
            <person name="Honaas L."/>
            <person name="Yang Z."/>
            <person name="Spallek T."/>
            <person name="Conn C.E."/>
            <person name="Ichihashi Y."/>
            <person name="Cheong K."/>
            <person name="Cui S."/>
            <person name="Der J.P."/>
            <person name="Gundlach H."/>
            <person name="Jiao Y."/>
            <person name="Hori C."/>
            <person name="Ishida J.K."/>
            <person name="Kasahara H."/>
            <person name="Kiba T."/>
            <person name="Kim M.S."/>
            <person name="Koo N."/>
            <person name="Laohavisit A."/>
            <person name="Lee Y.H."/>
            <person name="Lumba S."/>
            <person name="McCourt P."/>
            <person name="Mortimer J.C."/>
            <person name="Mutuku J.M."/>
            <person name="Nomura T."/>
            <person name="Sasaki-Sekimoto Y."/>
            <person name="Seto Y."/>
            <person name="Wang Y."/>
            <person name="Wakatake T."/>
            <person name="Sakakibara H."/>
            <person name="Demura T."/>
            <person name="Yamaguchi S."/>
            <person name="Yoneyama K."/>
            <person name="Manabe R.I."/>
            <person name="Nelson D.C."/>
            <person name="Schulman A.H."/>
            <person name="Timko M.P."/>
            <person name="dePamphilis C.W."/>
            <person name="Choi D."/>
            <person name="Shirasu K."/>
        </authorList>
    </citation>
    <scope>NUCLEOTIDE SEQUENCE [LARGE SCALE GENOMIC DNA]</scope>
    <source>
        <strain evidence="3">cv. UVA1</strain>
    </source>
</reference>
<keyword evidence="1" id="KW-0472">Membrane</keyword>
<dbReference type="Proteomes" id="UP000325081">
    <property type="component" value="Unassembled WGS sequence"/>
</dbReference>
<keyword evidence="1" id="KW-1133">Transmembrane helix</keyword>
<organism evidence="2 3">
    <name type="scientific">Striga asiatica</name>
    <name type="common">Asiatic witchweed</name>
    <name type="synonym">Buchnera asiatica</name>
    <dbReference type="NCBI Taxonomy" id="4170"/>
    <lineage>
        <taxon>Eukaryota</taxon>
        <taxon>Viridiplantae</taxon>
        <taxon>Streptophyta</taxon>
        <taxon>Embryophyta</taxon>
        <taxon>Tracheophyta</taxon>
        <taxon>Spermatophyta</taxon>
        <taxon>Magnoliopsida</taxon>
        <taxon>eudicotyledons</taxon>
        <taxon>Gunneridae</taxon>
        <taxon>Pentapetalae</taxon>
        <taxon>asterids</taxon>
        <taxon>lamiids</taxon>
        <taxon>Lamiales</taxon>
        <taxon>Orobanchaceae</taxon>
        <taxon>Buchnereae</taxon>
        <taxon>Striga</taxon>
    </lineage>
</organism>
<evidence type="ECO:0000313" key="3">
    <source>
        <dbReference type="Proteomes" id="UP000325081"/>
    </source>
</evidence>
<sequence>MRLTNNDSGSGPASLLSDKSRKVRLGQFSMKPGNSKLRLLKFPISGGMECCRKLLLRSKNERRDKLPIEGGIGPSRLFPLRLRSVRLGNEAKSRLSKLPVRPAFGKLIREIGPPFVVQSSPAHEQRLVMLLRDHEARYGDGDDKVFFHLTNACAACACVVVVEEFVWRGKRVRTKMCTKEMDLVLYLFMAELLLGLVCFLVEANSVYCH</sequence>